<keyword evidence="1" id="KW-0472">Membrane</keyword>
<comment type="caution">
    <text evidence="2">The sequence shown here is derived from an EMBL/GenBank/DDBJ whole genome shotgun (WGS) entry which is preliminary data.</text>
</comment>
<keyword evidence="1" id="KW-0812">Transmembrane</keyword>
<evidence type="ECO:0000313" key="3">
    <source>
        <dbReference type="Proteomes" id="UP000319525"/>
    </source>
</evidence>
<gene>
    <name evidence="2" type="ORF">MTE01_13570</name>
</gene>
<dbReference type="EMBL" id="BJML01000003">
    <property type="protein sequence ID" value="GEB45412.1"/>
    <property type="molecule type" value="Genomic_DNA"/>
</dbReference>
<name>A0A4Y3QJW8_MICTE</name>
<evidence type="ECO:0000313" key="2">
    <source>
        <dbReference type="EMBL" id="GEB45412.1"/>
    </source>
</evidence>
<organism evidence="2 3">
    <name type="scientific">Microbacterium testaceum</name>
    <name type="common">Aureobacterium testaceum</name>
    <name type="synonym">Brevibacterium testaceum</name>
    <dbReference type="NCBI Taxonomy" id="2033"/>
    <lineage>
        <taxon>Bacteria</taxon>
        <taxon>Bacillati</taxon>
        <taxon>Actinomycetota</taxon>
        <taxon>Actinomycetes</taxon>
        <taxon>Micrococcales</taxon>
        <taxon>Microbacteriaceae</taxon>
        <taxon>Microbacterium</taxon>
    </lineage>
</organism>
<sequence length="78" mass="7900">MSSSESKKYVVDECGTPAAAATDLCVTAAMPPSAMIAIVASNSSSRRARPRARIGRLVVSLTLSSSPTGVVGVAFGTE</sequence>
<keyword evidence="1" id="KW-1133">Transmembrane helix</keyword>
<dbReference type="AlphaFoldDB" id="A0A4Y3QJW8"/>
<dbReference type="Proteomes" id="UP000319525">
    <property type="component" value="Unassembled WGS sequence"/>
</dbReference>
<accession>A0A4Y3QJW8</accession>
<reference evidence="2 3" key="1">
    <citation type="submission" date="2019-06" db="EMBL/GenBank/DDBJ databases">
        <title>Whole genome shotgun sequence of Microbacterium testaceum NBRC 12675.</title>
        <authorList>
            <person name="Hosoyama A."/>
            <person name="Uohara A."/>
            <person name="Ohji S."/>
            <person name="Ichikawa N."/>
        </authorList>
    </citation>
    <scope>NUCLEOTIDE SEQUENCE [LARGE SCALE GENOMIC DNA]</scope>
    <source>
        <strain evidence="2 3">NBRC 12675</strain>
    </source>
</reference>
<proteinExistence type="predicted"/>
<feature type="transmembrane region" description="Helical" evidence="1">
    <location>
        <begin position="54"/>
        <end position="75"/>
    </location>
</feature>
<evidence type="ECO:0000256" key="1">
    <source>
        <dbReference type="SAM" id="Phobius"/>
    </source>
</evidence>
<protein>
    <submittedName>
        <fullName evidence="2">Uncharacterized protein</fullName>
    </submittedName>
</protein>